<dbReference type="Proteomes" id="UP001437256">
    <property type="component" value="Unassembled WGS sequence"/>
</dbReference>
<organism evidence="2 3">
    <name type="scientific">Marasmius tenuissimus</name>
    <dbReference type="NCBI Taxonomy" id="585030"/>
    <lineage>
        <taxon>Eukaryota</taxon>
        <taxon>Fungi</taxon>
        <taxon>Dikarya</taxon>
        <taxon>Basidiomycota</taxon>
        <taxon>Agaricomycotina</taxon>
        <taxon>Agaricomycetes</taxon>
        <taxon>Agaricomycetidae</taxon>
        <taxon>Agaricales</taxon>
        <taxon>Marasmiineae</taxon>
        <taxon>Marasmiaceae</taxon>
        <taxon>Marasmius</taxon>
    </lineage>
</organism>
<dbReference type="InterPro" id="IPR035918">
    <property type="entry name" value="CytB_endotoxin-like_sf"/>
</dbReference>
<evidence type="ECO:0000313" key="3">
    <source>
        <dbReference type="Proteomes" id="UP001437256"/>
    </source>
</evidence>
<name>A0ABR2ZHT2_9AGAR</name>
<gene>
    <name evidence="2" type="ORF">AAF712_012428</name>
</gene>
<keyword evidence="3" id="KW-1185">Reference proteome</keyword>
<protein>
    <submittedName>
        <fullName evidence="2">Uncharacterized protein</fullName>
    </submittedName>
</protein>
<keyword evidence="1" id="KW-0749">Sporulation</keyword>
<dbReference type="EMBL" id="JBBXMP010000161">
    <property type="protein sequence ID" value="KAL0060785.1"/>
    <property type="molecule type" value="Genomic_DNA"/>
</dbReference>
<reference evidence="2 3" key="1">
    <citation type="submission" date="2024-05" db="EMBL/GenBank/DDBJ databases">
        <title>A draft genome resource for the thread blight pathogen Marasmius tenuissimus strain MS-2.</title>
        <authorList>
            <person name="Yulfo-Soto G.E."/>
            <person name="Baruah I.K."/>
            <person name="Amoako-Attah I."/>
            <person name="Bukari Y."/>
            <person name="Meinhardt L.W."/>
            <person name="Bailey B.A."/>
            <person name="Cohen S.P."/>
        </authorList>
    </citation>
    <scope>NUCLEOTIDE SEQUENCE [LARGE SCALE GENOMIC DNA]</scope>
    <source>
        <strain evidence="2 3">MS-2</strain>
    </source>
</reference>
<dbReference type="InterPro" id="IPR001615">
    <property type="entry name" value="Endotoxin_CytB"/>
</dbReference>
<accession>A0ABR2ZHT2</accession>
<sequence length="190" mass="21628">MAPRTKNDELTYFDEFSRLPRPLVLTALQVTSFAAHFLDLNEPKSFQWPEFLRGINEYRGGDLTLDKFQSNSIHQQEATVSTMVERMVGFLRTVLSVALRQEDIDALHKSIELTFTDLKTAKEKGWADFSGSSTSSQLVLAVSLVTTINLEANIREEHSWWGLTSSTRRNFSAKIDAMQLIVIKGFRDPR</sequence>
<dbReference type="Gene3D" id="3.40.198.10">
    <property type="entry name" value="Delta-endotoxin CytB-like"/>
    <property type="match status" value="1"/>
</dbReference>
<dbReference type="SUPFAM" id="SSF55676">
    <property type="entry name" value="CytB endotoxin-like"/>
    <property type="match status" value="1"/>
</dbReference>
<dbReference type="Pfam" id="PF01338">
    <property type="entry name" value="Bac_thur_toxin"/>
    <property type="match status" value="1"/>
</dbReference>
<evidence type="ECO:0000313" key="2">
    <source>
        <dbReference type="EMBL" id="KAL0060785.1"/>
    </source>
</evidence>
<evidence type="ECO:0000256" key="1">
    <source>
        <dbReference type="ARBA" id="ARBA00022969"/>
    </source>
</evidence>
<proteinExistence type="predicted"/>
<comment type="caution">
    <text evidence="2">The sequence shown here is derived from an EMBL/GenBank/DDBJ whole genome shotgun (WGS) entry which is preliminary data.</text>
</comment>